<dbReference type="AlphaFoldDB" id="A0A0L0F3B0"/>
<gene>
    <name evidence="4" type="ORF">SARC_16376</name>
</gene>
<comment type="similarity">
    <text evidence="1">Belongs to the VPS29 family.</text>
</comment>
<sequence length="86" mass="9384">VPGKIQHVICTGNLCSAPMLSYLKTLANDVHVARGEFDDAQFPDQKVVSIGLFKIGVCNGYQIIPWGDQDSLAALQRKLDVDILIT</sequence>
<evidence type="ECO:0000256" key="1">
    <source>
        <dbReference type="ARBA" id="ARBA00005945"/>
    </source>
</evidence>
<dbReference type="eggNOG" id="KOG3325">
    <property type="taxonomic scope" value="Eukaryota"/>
</dbReference>
<dbReference type="InterPro" id="IPR000979">
    <property type="entry name" value="Phosphodiesterase_MJ0936/Vps29"/>
</dbReference>
<evidence type="ECO:0000313" key="5">
    <source>
        <dbReference type="Proteomes" id="UP000054560"/>
    </source>
</evidence>
<feature type="non-terminal residue" evidence="4">
    <location>
        <position position="86"/>
    </location>
</feature>
<dbReference type="SUPFAM" id="SSF56300">
    <property type="entry name" value="Metallo-dependent phosphatases"/>
    <property type="match status" value="1"/>
</dbReference>
<keyword evidence="5" id="KW-1185">Reference proteome</keyword>
<dbReference type="STRING" id="667725.A0A0L0F3B0"/>
<name>A0A0L0F3B0_9EUKA</name>
<evidence type="ECO:0000313" key="4">
    <source>
        <dbReference type="EMBL" id="KNC71089.1"/>
    </source>
</evidence>
<proteinExistence type="inferred from homology"/>
<dbReference type="Gene3D" id="3.60.21.10">
    <property type="match status" value="1"/>
</dbReference>
<evidence type="ECO:0000259" key="3">
    <source>
        <dbReference type="Pfam" id="PF12850"/>
    </source>
</evidence>
<accession>A0A0L0F3B0</accession>
<dbReference type="PANTHER" id="PTHR11124">
    <property type="entry name" value="VACUOLAR SORTING PROTEIN VPS29"/>
    <property type="match status" value="1"/>
</dbReference>
<dbReference type="Pfam" id="PF12850">
    <property type="entry name" value="Metallophos_2"/>
    <property type="match status" value="1"/>
</dbReference>
<dbReference type="InterPro" id="IPR029052">
    <property type="entry name" value="Metallo-depent_PP-like"/>
</dbReference>
<dbReference type="OrthoDB" id="10258130at2759"/>
<feature type="non-terminal residue" evidence="4">
    <location>
        <position position="1"/>
    </location>
</feature>
<dbReference type="EMBL" id="KQ249531">
    <property type="protein sequence ID" value="KNC71089.1"/>
    <property type="molecule type" value="Genomic_DNA"/>
</dbReference>
<dbReference type="InterPro" id="IPR024654">
    <property type="entry name" value="Calcineurin-like_PHP_lpxH"/>
</dbReference>
<reference evidence="4 5" key="1">
    <citation type="submission" date="2011-02" db="EMBL/GenBank/DDBJ databases">
        <title>The Genome Sequence of Sphaeroforma arctica JP610.</title>
        <authorList>
            <consortium name="The Broad Institute Genome Sequencing Platform"/>
            <person name="Russ C."/>
            <person name="Cuomo C."/>
            <person name="Young S.K."/>
            <person name="Zeng Q."/>
            <person name="Gargeya S."/>
            <person name="Alvarado L."/>
            <person name="Berlin A."/>
            <person name="Chapman S.B."/>
            <person name="Chen Z."/>
            <person name="Freedman E."/>
            <person name="Gellesch M."/>
            <person name="Goldberg J."/>
            <person name="Griggs A."/>
            <person name="Gujja S."/>
            <person name="Heilman E."/>
            <person name="Heiman D."/>
            <person name="Howarth C."/>
            <person name="Mehta T."/>
            <person name="Neiman D."/>
            <person name="Pearson M."/>
            <person name="Roberts A."/>
            <person name="Saif S."/>
            <person name="Shea T."/>
            <person name="Shenoy N."/>
            <person name="Sisk P."/>
            <person name="Stolte C."/>
            <person name="Sykes S."/>
            <person name="White J."/>
            <person name="Yandava C."/>
            <person name="Burger G."/>
            <person name="Gray M.W."/>
            <person name="Holland P.W.H."/>
            <person name="King N."/>
            <person name="Lang F.B.F."/>
            <person name="Roger A.J."/>
            <person name="Ruiz-Trillo I."/>
            <person name="Haas B."/>
            <person name="Nusbaum C."/>
            <person name="Birren B."/>
        </authorList>
    </citation>
    <scope>NUCLEOTIDE SEQUENCE [LARGE SCALE GENOMIC DNA]</scope>
    <source>
        <strain evidence="4 5">JP610</strain>
    </source>
</reference>
<feature type="domain" description="Calcineurin-like phosphoesterase" evidence="3">
    <location>
        <begin position="5"/>
        <end position="78"/>
    </location>
</feature>
<dbReference type="Proteomes" id="UP000054560">
    <property type="component" value="Unassembled WGS sequence"/>
</dbReference>
<protein>
    <recommendedName>
        <fullName evidence="2">Vacuolar protein sorting-associated protein 29</fullName>
    </recommendedName>
</protein>
<organism evidence="4 5">
    <name type="scientific">Sphaeroforma arctica JP610</name>
    <dbReference type="NCBI Taxonomy" id="667725"/>
    <lineage>
        <taxon>Eukaryota</taxon>
        <taxon>Ichthyosporea</taxon>
        <taxon>Ichthyophonida</taxon>
        <taxon>Sphaeroforma</taxon>
    </lineage>
</organism>
<dbReference type="RefSeq" id="XP_014144991.1">
    <property type="nucleotide sequence ID" value="XM_014289516.1"/>
</dbReference>
<dbReference type="GeneID" id="25916880"/>
<evidence type="ECO:0000256" key="2">
    <source>
        <dbReference type="ARBA" id="ARBA00017767"/>
    </source>
</evidence>